<evidence type="ECO:0000313" key="3">
    <source>
        <dbReference type="EMBL" id="OGN25456.1"/>
    </source>
</evidence>
<sequence>MKKSRAEKTFLMALFILSITVGTGAIAISPISAQTDPNKTVILPYIPLTNLPAEFYTDGNKTGSASIELSTFLAAAFRFGLIMSGLLAVIMITWGGFLYLSTDAMTNKSEGKEIIWHAVQGLFLALVSWLILYTINPNTLDLRLQSLQNFNIKNPPSLPTNPVIQEIPQPITQPVTNVLPLNASSPLQNQNINTGLNNETPPIRPTYGFMISRPGETPTRVTLESPTDYQREKKRWEDRGYTVSDLPASSQNTTSGNNVGNLNPPAKPVPSVSNIKPNATSPKIIQWCFLQADSIGANRIPVNQRERCFTSDFNCLFATSKTSGIVIKDCYQK</sequence>
<reference evidence="3 4" key="1">
    <citation type="journal article" date="2016" name="Nat. Commun.">
        <title>Thousands of microbial genomes shed light on interconnected biogeochemical processes in an aquifer system.</title>
        <authorList>
            <person name="Anantharaman K."/>
            <person name="Brown C.T."/>
            <person name="Hug L.A."/>
            <person name="Sharon I."/>
            <person name="Castelle C.J."/>
            <person name="Probst A.J."/>
            <person name="Thomas B.C."/>
            <person name="Singh A."/>
            <person name="Wilkins M.J."/>
            <person name="Karaoz U."/>
            <person name="Brodie E.L."/>
            <person name="Williams K.H."/>
            <person name="Hubbard S.S."/>
            <person name="Banfield J.F."/>
        </authorList>
    </citation>
    <scope>NUCLEOTIDE SEQUENCE [LARGE SCALE GENOMIC DNA]</scope>
</reference>
<dbReference type="AlphaFoldDB" id="A0A1F8GLB3"/>
<keyword evidence="2" id="KW-0472">Membrane</keyword>
<dbReference type="Proteomes" id="UP000178911">
    <property type="component" value="Unassembled WGS sequence"/>
</dbReference>
<gene>
    <name evidence="3" type="ORF">A3A13_03125</name>
</gene>
<dbReference type="EMBL" id="MGKJ01000001">
    <property type="protein sequence ID" value="OGN25456.1"/>
    <property type="molecule type" value="Genomic_DNA"/>
</dbReference>
<keyword evidence="2" id="KW-0812">Transmembrane</keyword>
<name>A0A1F8GLB3_9BACT</name>
<feature type="transmembrane region" description="Helical" evidence="2">
    <location>
        <begin position="79"/>
        <end position="102"/>
    </location>
</feature>
<evidence type="ECO:0000256" key="2">
    <source>
        <dbReference type="SAM" id="Phobius"/>
    </source>
</evidence>
<evidence type="ECO:0000313" key="4">
    <source>
        <dbReference type="Proteomes" id="UP000178911"/>
    </source>
</evidence>
<feature type="region of interest" description="Disordered" evidence="1">
    <location>
        <begin position="243"/>
        <end position="270"/>
    </location>
</feature>
<keyword evidence="2" id="KW-1133">Transmembrane helix</keyword>
<protein>
    <submittedName>
        <fullName evidence="3">Uncharacterized protein</fullName>
    </submittedName>
</protein>
<organism evidence="3 4">
    <name type="scientific">Candidatus Yanofskybacteria bacterium RIFCSPLOWO2_01_FULL_43_22</name>
    <dbReference type="NCBI Taxonomy" id="1802695"/>
    <lineage>
        <taxon>Bacteria</taxon>
        <taxon>Candidatus Yanofskyibacteriota</taxon>
    </lineage>
</organism>
<proteinExistence type="predicted"/>
<accession>A0A1F8GLB3</accession>
<feature type="transmembrane region" description="Helical" evidence="2">
    <location>
        <begin position="114"/>
        <end position="135"/>
    </location>
</feature>
<feature type="compositionally biased region" description="Polar residues" evidence="1">
    <location>
        <begin position="247"/>
        <end position="261"/>
    </location>
</feature>
<comment type="caution">
    <text evidence="3">The sequence shown here is derived from an EMBL/GenBank/DDBJ whole genome shotgun (WGS) entry which is preliminary data.</text>
</comment>
<dbReference type="STRING" id="1802695.A3A13_03125"/>
<evidence type="ECO:0000256" key="1">
    <source>
        <dbReference type="SAM" id="MobiDB-lite"/>
    </source>
</evidence>